<feature type="disulfide bond" evidence="4">
    <location>
        <begin position="223"/>
        <end position="250"/>
    </location>
</feature>
<feature type="domain" description="Sushi" evidence="6">
    <location>
        <begin position="433"/>
        <end position="492"/>
    </location>
</feature>
<keyword evidence="7" id="KW-0675">Receptor</keyword>
<keyword evidence="3 4" id="KW-1015">Disulfide bond</keyword>
<evidence type="ECO:0000256" key="4">
    <source>
        <dbReference type="PROSITE-ProRule" id="PRU00302"/>
    </source>
</evidence>
<dbReference type="PANTHER" id="PTHR45656:SF4">
    <property type="entry name" value="PROTEIN CBR-CLEC-78"/>
    <property type="match status" value="1"/>
</dbReference>
<feature type="domain" description="Sushi" evidence="6">
    <location>
        <begin position="313"/>
        <end position="372"/>
    </location>
</feature>
<feature type="domain" description="Sushi" evidence="6">
    <location>
        <begin position="253"/>
        <end position="312"/>
    </location>
</feature>
<feature type="disulfide bond" evidence="4">
    <location>
        <begin position="343"/>
        <end position="370"/>
    </location>
</feature>
<dbReference type="EMBL" id="MN053061">
    <property type="protein sequence ID" value="QKY88669.1"/>
    <property type="molecule type" value="mRNA"/>
</dbReference>
<dbReference type="InterPro" id="IPR000436">
    <property type="entry name" value="Sushi_SCR_CCP_dom"/>
</dbReference>
<keyword evidence="2" id="KW-0677">Repeat</keyword>
<dbReference type="Gene3D" id="2.10.70.10">
    <property type="entry name" value="Complement Module, domain 1"/>
    <property type="match status" value="8"/>
</dbReference>
<dbReference type="InterPro" id="IPR035976">
    <property type="entry name" value="Sushi/SCR/CCP_sf"/>
</dbReference>
<dbReference type="CDD" id="cd00033">
    <property type="entry name" value="CCP"/>
    <property type="match status" value="8"/>
</dbReference>
<dbReference type="AlphaFoldDB" id="A0A7S6BFK6"/>
<dbReference type="PROSITE" id="PS50923">
    <property type="entry name" value="SUSHI"/>
    <property type="match status" value="8"/>
</dbReference>
<dbReference type="SUPFAM" id="SSF57535">
    <property type="entry name" value="Complement control module/SCR domain"/>
    <property type="match status" value="8"/>
</dbReference>
<keyword evidence="5" id="KW-0812">Transmembrane</keyword>
<keyword evidence="5" id="KW-0472">Membrane</keyword>
<feature type="disulfide bond" evidence="4">
    <location>
        <begin position="283"/>
        <end position="310"/>
    </location>
</feature>
<organism evidence="7">
    <name type="scientific">Botryllus schlosseri</name>
    <name type="common">Golden star tunicate</name>
    <name type="synonym">Alcyonium schlosseri</name>
    <dbReference type="NCBI Taxonomy" id="30301"/>
    <lineage>
        <taxon>Eukaryota</taxon>
        <taxon>Metazoa</taxon>
        <taxon>Chordata</taxon>
        <taxon>Tunicata</taxon>
        <taxon>Ascidiacea</taxon>
        <taxon>Stolidobranchia</taxon>
        <taxon>Styelidae</taxon>
        <taxon>Botryllus</taxon>
    </lineage>
</organism>
<dbReference type="Pfam" id="PF00084">
    <property type="entry name" value="Sushi"/>
    <property type="match status" value="8"/>
</dbReference>
<dbReference type="PANTHER" id="PTHR45656">
    <property type="entry name" value="PROTEIN CBR-CLEC-78"/>
    <property type="match status" value="1"/>
</dbReference>
<evidence type="ECO:0000313" key="7">
    <source>
        <dbReference type="EMBL" id="QKY88669.1"/>
    </source>
</evidence>
<feature type="transmembrane region" description="Helical" evidence="5">
    <location>
        <begin position="583"/>
        <end position="604"/>
    </location>
</feature>
<keyword evidence="5" id="KW-1133">Transmembrane helix</keyword>
<feature type="domain" description="Sushi" evidence="6">
    <location>
        <begin position="373"/>
        <end position="432"/>
    </location>
</feature>
<keyword evidence="1" id="KW-0732">Signal</keyword>
<protein>
    <submittedName>
        <fullName evidence="7">Putative C3b receptor CR1_tm</fullName>
    </submittedName>
</protein>
<evidence type="ECO:0000256" key="1">
    <source>
        <dbReference type="ARBA" id="ARBA00022729"/>
    </source>
</evidence>
<feature type="transmembrane region" description="Helical" evidence="5">
    <location>
        <begin position="559"/>
        <end position="577"/>
    </location>
</feature>
<feature type="domain" description="Sushi" evidence="6">
    <location>
        <begin position="73"/>
        <end position="132"/>
    </location>
</feature>
<accession>A0A7S6BFK6</accession>
<feature type="disulfide bond" evidence="4">
    <location>
        <begin position="163"/>
        <end position="190"/>
    </location>
</feature>
<feature type="disulfide bond" evidence="4">
    <location>
        <begin position="463"/>
        <end position="490"/>
    </location>
</feature>
<sequence length="618" mass="67722">MMAFRCLDIRCARPNRLRNGQVEPLRADYGIGDAIRFSCRTGYRLVGNEESTCTLTSEVEATFTPAGPICEPITCNAPSSSSTYSFFPIKSKYAIGDGITYTCASGYKIVGGSVGECLRSGKFNVEQVRCDPITCRNPGSPAFGTISPDQATYNVGDDVTHKCNDGYRIRGVSIATCVDENVFSARIPLCEGITCDNPGAPRFGEIYPDRSKYGLGQRASFRCMEGYELKGASFIRCEDNGEFSDSIPACNPVTCEFPGSPDNGKTQPQKDEYTVNDVITFECDDGYRLVGLESSRCSDSGRFSGFLPTCKLAYCDNPGAPSFGVISPFQPRYAVGDKVTYSCTKNYEISGVTSAVCLANGQFSKGQAVCKRVSCSFPGVPDNGFTSPVSPLYGIGDSVTYSCIRGYEVVGSTSATCLSSGQFSDAVPNCSEQLCRPPVKPVFGSFAPDLPKYMYNQKVTFSCDEGYQLTGSRTSMCGTNGRFSEASPTCEIPRVKTSICGERNFSSSAAILWNNQFQTINPVSIRLSDSLYVFKIKIKTVLFTRAFELYSSIYSAQQLYALAILYISFTYIFHCLLCTAPVLRLFCTDILLYSALFKLLYYYFEKAKNAHRTRSFMK</sequence>
<evidence type="ECO:0000256" key="3">
    <source>
        <dbReference type="ARBA" id="ARBA00023157"/>
    </source>
</evidence>
<proteinExistence type="evidence at transcript level"/>
<dbReference type="InterPro" id="IPR051277">
    <property type="entry name" value="SEZ6_CSMD_C4BPB_Regulators"/>
</dbReference>
<feature type="disulfide bond" evidence="4">
    <location>
        <begin position="103"/>
        <end position="130"/>
    </location>
</feature>
<feature type="domain" description="Sushi" evidence="6">
    <location>
        <begin position="133"/>
        <end position="192"/>
    </location>
</feature>
<evidence type="ECO:0000256" key="5">
    <source>
        <dbReference type="SAM" id="Phobius"/>
    </source>
</evidence>
<dbReference type="SMART" id="SM00032">
    <property type="entry name" value="CCP"/>
    <property type="match status" value="8"/>
</dbReference>
<comment type="caution">
    <text evidence="4">Lacks conserved residue(s) required for the propagation of feature annotation.</text>
</comment>
<feature type="domain" description="Sushi" evidence="6">
    <location>
        <begin position="193"/>
        <end position="252"/>
    </location>
</feature>
<keyword evidence="4" id="KW-0768">Sushi</keyword>
<reference evidence="7" key="1">
    <citation type="submission" date="2019-06" db="EMBL/GenBank/DDBJ databases">
        <authorList>
            <person name="Franchi N."/>
            <person name="Ballarin L."/>
        </authorList>
    </citation>
    <scope>NUCLEOTIDE SEQUENCE</scope>
</reference>
<name>A0A7S6BFK6_BOTSH</name>
<feature type="domain" description="Sushi" evidence="6">
    <location>
        <begin position="9"/>
        <end position="72"/>
    </location>
</feature>
<feature type="disulfide bond" evidence="4">
    <location>
        <begin position="403"/>
        <end position="430"/>
    </location>
</feature>
<evidence type="ECO:0000256" key="2">
    <source>
        <dbReference type="ARBA" id="ARBA00022737"/>
    </source>
</evidence>
<evidence type="ECO:0000259" key="6">
    <source>
        <dbReference type="PROSITE" id="PS50923"/>
    </source>
</evidence>